<dbReference type="EMBL" id="JAVREI010000001">
    <property type="protein sequence ID" value="MDT0274672.1"/>
    <property type="molecule type" value="Genomic_DNA"/>
</dbReference>
<protein>
    <submittedName>
        <fullName evidence="1">Uncharacterized protein</fullName>
    </submittedName>
</protein>
<evidence type="ECO:0000313" key="1">
    <source>
        <dbReference type="EMBL" id="MDT0274672.1"/>
    </source>
</evidence>
<dbReference type="RefSeq" id="WP_311343514.1">
    <property type="nucleotide sequence ID" value="NZ_JAVREI010000001.1"/>
</dbReference>
<proteinExistence type="predicted"/>
<dbReference type="Gene3D" id="2.60.40.2700">
    <property type="match status" value="5"/>
</dbReference>
<evidence type="ECO:0000313" key="2">
    <source>
        <dbReference type="Proteomes" id="UP001183222"/>
    </source>
</evidence>
<comment type="caution">
    <text evidence="1">The sequence shown here is derived from an EMBL/GenBank/DDBJ whole genome shotgun (WGS) entry which is preliminary data.</text>
</comment>
<reference evidence="2" key="1">
    <citation type="submission" date="2023-07" db="EMBL/GenBank/DDBJ databases">
        <title>30 novel species of actinomycetes from the DSMZ collection.</title>
        <authorList>
            <person name="Nouioui I."/>
        </authorList>
    </citation>
    <scope>NUCLEOTIDE SEQUENCE [LARGE SCALE GENOMIC DNA]</scope>
    <source>
        <strain evidence="2">DSM 46792</strain>
    </source>
</reference>
<sequence>MALRPGPVSRPVARSWHVRNGVVVVAVLAALTSGPGMVTPARAVPGTEAPASVVAPTEVVIGGTVAVGGTGTAEEGLWEPPGTTFEYQWRSDGADIEGATGRQFGIPAQLEGTYLTVAVTGTGPDESSETRVSAPVLVAAGQFAVTRKPIVSGVPRVGRPLTASTGSWTPAAGFAYQWSAGATPITGATGTTYTPTTTDVGKQLTVSVTGSSAGYASTTETSQSTAPVVAGVFDQAPIPTLTGAVRVGSTVTAQPGTWAPAATFVYQWRRDGATIAGATARTYRPVAGDRGRTLSVRVTAQRPGYASQTRTSGAATVGAGVFAAAPLPRITGSTRVGAVLTAVPGTWSPTARVAYRWLRNGVSIPGATAATYRLTSADHGKRITVRATAARSGYASASRTSAATTVIVKPFTTVAVPTITGTARVGSTLTADVRAWTPSATVSYQWKRGGVAIAGATGRTYRLVAADHQRAITVTVTGKRTAYISTARTSRPTASVAPPRPTVTRDGTFRVGAEIGAGTYVSQASSDFCYWERRSYAGDDFEGIIANDLGGGQRIVRIASTDRYFTTSGCGSWTRLVPLAVPRVSVGGGMVAVGEHLRPGLYEAPGTSTCYWARLSGFSGDLDDVIDNHFGAGQQYVQIYGADAGFVSDDCGTWRRVGD</sequence>
<organism evidence="1 2">
    <name type="scientific">Blastococcus goldschmidtiae</name>
    <dbReference type="NCBI Taxonomy" id="3075546"/>
    <lineage>
        <taxon>Bacteria</taxon>
        <taxon>Bacillati</taxon>
        <taxon>Actinomycetota</taxon>
        <taxon>Actinomycetes</taxon>
        <taxon>Geodermatophilales</taxon>
        <taxon>Geodermatophilaceae</taxon>
        <taxon>Blastococcus</taxon>
    </lineage>
</organism>
<gene>
    <name evidence="1" type="ORF">RM425_02035</name>
</gene>
<keyword evidence="2" id="KW-1185">Reference proteome</keyword>
<dbReference type="Proteomes" id="UP001183222">
    <property type="component" value="Unassembled WGS sequence"/>
</dbReference>
<accession>A0ABU2K3A3</accession>
<name>A0ABU2K3A3_9ACTN</name>